<protein>
    <recommendedName>
        <fullName evidence="3">EGF-like domain-containing protein</fullName>
    </recommendedName>
</protein>
<dbReference type="Proteomes" id="UP000663865">
    <property type="component" value="Unassembled WGS sequence"/>
</dbReference>
<evidence type="ECO:0000313" key="4">
    <source>
        <dbReference type="EMBL" id="CAF3811988.1"/>
    </source>
</evidence>
<feature type="transmembrane region" description="Helical" evidence="1">
    <location>
        <begin position="236"/>
        <end position="257"/>
    </location>
</feature>
<gene>
    <name evidence="4" type="ORF">KIK155_LOCUS33050</name>
</gene>
<feature type="transmembrane region" description="Helical" evidence="1">
    <location>
        <begin position="375"/>
        <end position="397"/>
    </location>
</feature>
<comment type="caution">
    <text evidence="4">The sequence shown here is derived from an EMBL/GenBank/DDBJ whole genome shotgun (WGS) entry which is preliminary data.</text>
</comment>
<dbReference type="EMBL" id="CAJNYV010006231">
    <property type="protein sequence ID" value="CAF3811988.1"/>
    <property type="molecule type" value="Genomic_DNA"/>
</dbReference>
<feature type="transmembrane region" description="Helical" evidence="1">
    <location>
        <begin position="333"/>
        <end position="354"/>
    </location>
</feature>
<feature type="signal peptide" evidence="2">
    <location>
        <begin position="1"/>
        <end position="17"/>
    </location>
</feature>
<feature type="transmembrane region" description="Helical" evidence="1">
    <location>
        <begin position="278"/>
        <end position="298"/>
    </location>
</feature>
<sequence length="473" mass="54337">MMIVWCLFLLLLTCISTQDICRNDFCHYNGECYIRNATESTNSNITFGCQCRKCFKGDRCQLKDNMIPLSLTSAMLAEIRSTEKEAERTTKQVVFVVVVSVLVIVSLINNLLSLEIFLLRDVRRKKRTSIQGANIRENNIRRDNIRRDNIRENNIRGDNIRGGNIREDNIRENNIRGDNIRGGNIREDNIRGDNILFLILYSVCSIIVALELQTRVILMLFDRYSSAGYTFYSCNIAPVVSTMLIHLGLWLSAAITVERLLFDIIYIEVIGKQAHKRTVIIMILMPVIVFITHIHEIFGRQAVPDPGQPGSFVCTFDYDKKWLNSIDDWLSTLHLALPCFIHSVCFITTLWRLGHEKGTGSYCKLSLTGLKKNELYLIPPVLIVVCCLPHFIFAHLMYHCIELSHLGYLHLHVTLNLFIFIPQALTFFIYILPSTVYMDSMQKTTGGRLIKCLFAVKQESKKQEKTKIELNDI</sequence>
<feature type="chain" id="PRO_5032659144" description="EGF-like domain-containing protein" evidence="2">
    <location>
        <begin position="18"/>
        <end position="473"/>
    </location>
</feature>
<dbReference type="Gene3D" id="1.20.1070.10">
    <property type="entry name" value="Rhodopsin 7-helix transmembrane proteins"/>
    <property type="match status" value="1"/>
</dbReference>
<keyword evidence="2" id="KW-0732">Signal</keyword>
<feature type="transmembrane region" description="Helical" evidence="1">
    <location>
        <begin position="93"/>
        <end position="119"/>
    </location>
</feature>
<dbReference type="SUPFAM" id="SSF81321">
    <property type="entry name" value="Family A G protein-coupled receptor-like"/>
    <property type="match status" value="1"/>
</dbReference>
<dbReference type="CDD" id="cd00637">
    <property type="entry name" value="7tm_classA_rhodopsin-like"/>
    <property type="match status" value="1"/>
</dbReference>
<dbReference type="AlphaFoldDB" id="A0A819CBH8"/>
<evidence type="ECO:0000313" key="5">
    <source>
        <dbReference type="Proteomes" id="UP000663865"/>
    </source>
</evidence>
<evidence type="ECO:0000256" key="2">
    <source>
        <dbReference type="SAM" id="SignalP"/>
    </source>
</evidence>
<feature type="transmembrane region" description="Helical" evidence="1">
    <location>
        <begin position="409"/>
        <end position="432"/>
    </location>
</feature>
<evidence type="ECO:0000256" key="1">
    <source>
        <dbReference type="SAM" id="Phobius"/>
    </source>
</evidence>
<dbReference type="PROSITE" id="PS00022">
    <property type="entry name" value="EGF_1"/>
    <property type="match status" value="1"/>
</dbReference>
<keyword evidence="1" id="KW-1133">Transmembrane helix</keyword>
<organism evidence="4 5">
    <name type="scientific">Rotaria socialis</name>
    <dbReference type="NCBI Taxonomy" id="392032"/>
    <lineage>
        <taxon>Eukaryota</taxon>
        <taxon>Metazoa</taxon>
        <taxon>Spiralia</taxon>
        <taxon>Gnathifera</taxon>
        <taxon>Rotifera</taxon>
        <taxon>Eurotatoria</taxon>
        <taxon>Bdelloidea</taxon>
        <taxon>Philodinida</taxon>
        <taxon>Philodinidae</taxon>
        <taxon>Rotaria</taxon>
    </lineage>
</organism>
<feature type="domain" description="EGF-like" evidence="3">
    <location>
        <begin position="49"/>
        <end position="60"/>
    </location>
</feature>
<reference evidence="4" key="1">
    <citation type="submission" date="2021-02" db="EMBL/GenBank/DDBJ databases">
        <authorList>
            <person name="Nowell W R."/>
        </authorList>
    </citation>
    <scope>NUCLEOTIDE SEQUENCE</scope>
</reference>
<accession>A0A819CBH8</accession>
<dbReference type="InterPro" id="IPR000742">
    <property type="entry name" value="EGF"/>
</dbReference>
<keyword evidence="1" id="KW-0472">Membrane</keyword>
<proteinExistence type="predicted"/>
<name>A0A819CBH8_9BILA</name>
<evidence type="ECO:0000259" key="3">
    <source>
        <dbReference type="PROSITE" id="PS00022"/>
    </source>
</evidence>
<feature type="transmembrane region" description="Helical" evidence="1">
    <location>
        <begin position="195"/>
        <end position="216"/>
    </location>
</feature>
<keyword evidence="1" id="KW-0812">Transmembrane</keyword>